<gene>
    <name evidence="1" type="ORF">QFC24_003799</name>
</gene>
<evidence type="ECO:0000313" key="2">
    <source>
        <dbReference type="Proteomes" id="UP001234202"/>
    </source>
</evidence>
<dbReference type="EMBL" id="JASBWV010000012">
    <property type="protein sequence ID" value="KAJ9123583.1"/>
    <property type="molecule type" value="Genomic_DNA"/>
</dbReference>
<comment type="caution">
    <text evidence="1">The sequence shown here is derived from an EMBL/GenBank/DDBJ whole genome shotgun (WGS) entry which is preliminary data.</text>
</comment>
<keyword evidence="2" id="KW-1185">Reference proteome</keyword>
<name>A0ACC2XIC9_9TREE</name>
<accession>A0ACC2XIC9</accession>
<proteinExistence type="predicted"/>
<dbReference type="Proteomes" id="UP001234202">
    <property type="component" value="Unassembled WGS sequence"/>
</dbReference>
<organism evidence="1 2">
    <name type="scientific">Naganishia onofrii</name>
    <dbReference type="NCBI Taxonomy" id="1851511"/>
    <lineage>
        <taxon>Eukaryota</taxon>
        <taxon>Fungi</taxon>
        <taxon>Dikarya</taxon>
        <taxon>Basidiomycota</taxon>
        <taxon>Agaricomycotina</taxon>
        <taxon>Tremellomycetes</taxon>
        <taxon>Filobasidiales</taxon>
        <taxon>Filobasidiaceae</taxon>
        <taxon>Naganishia</taxon>
    </lineage>
</organism>
<reference evidence="1" key="1">
    <citation type="submission" date="2023-04" db="EMBL/GenBank/DDBJ databases">
        <title>Draft Genome sequencing of Naganishia species isolated from polar environments using Oxford Nanopore Technology.</title>
        <authorList>
            <person name="Leo P."/>
            <person name="Venkateswaran K."/>
        </authorList>
    </citation>
    <scope>NUCLEOTIDE SEQUENCE</scope>
    <source>
        <strain evidence="1">DBVPG 5303</strain>
    </source>
</reference>
<protein>
    <submittedName>
        <fullName evidence="1">Uncharacterized protein</fullName>
    </submittedName>
</protein>
<sequence>MATFERITHTEDREGMNPVTRHSASAADDIEQVPGTLDQAKVSHHVPMIGDNLESSCPPTNLPTRKDLRVYTHDVISHKPQEPVIFLNEGSLPDYHYEQNVYASAHSPSIDMSPLQNHMMPQTMQTSQGESSNGYYMESESVFQAPQSQPAATPLTSKSARFLRPGFKRAESMMEPRVTGTMGNSPLLEHAGPSMSSANNLHHGMTIIRPESTPVTSNQGSGYHTAYFIQHPSGDQNGQYMSYQLADGQQVYMAQSPFVQTGVQVRSLMPDNGHTFGDQQAHSPMLHAGLTTQHLSRPHGGFMMSRSHSDPFAFNMHGMASDTVAMESIVGQNVFCTPLNKQMHPNGFAGSPVESTGDGDSTVASTAKKAITSSMSASRPPQSARSSTPMSAYSTADSSYPASMSGQYRTALMNGEEGVEEELEEDDELARRGIGRASSIARLAHNQGSPTRQPKGRITRPGQLRRANTMMEQSTAGNMATSMRRKVKGTASADALEDIKTRDAGRKAAHGLGTKSSSGAKGKEYVPENVPTGPRSSEKPPWSYAALIGQAILASARKRLALSQIYAWISTAYPYFKPGDAGWMNSIRHNLSLNDCFVKGERGEEDAGGKGSVWMIDPAAEFQFKDGGFKKASKAKAEAAAAAAAAAGAVTLNLDMKKAGPSSGRKRKVTEMDSIPVHHLGPQMQQQPRLESLVIPLQVDAAHHTLAFANIPHQLSNSPALQASPILPELELAKRLKFNGSEMSAMSDSASRPATSQDSHHGSSFNTSYEMENMPNELVDPTNAAFAPNESPSYSSADVSTPAIAERSPELLQSQRKPSFMHRTALDKTTARPQMPTNIADDTFSTPNRPLSVEVQYNQPSSGIFGMLPHLTPSASSPISSSPAPSTITKVGLMDRRMAQLSELRRPDTVRIRTSTSKDEFSSDPVISDGVKHPTYSIGLAPAAQLNGGTFAEPALPAKVKRHPDPLDLTKQSERTQVTLSPMHKAHRRVKSVTLPGPSELLSNSPKAADRGGFPNDPLNQLDRLPKSPIARPKSPSDKFATPLAPNQRTRLVNFTPRTLSSITATPMRTSTLGNLIPHQTPAGTMKAQFKAEHGLLDSPMGLSGSCYDMSDASYRVDCELEHLQRRGLQSPTTSYGHQRYQSVVFGYEHSP</sequence>
<evidence type="ECO:0000313" key="1">
    <source>
        <dbReference type="EMBL" id="KAJ9123583.1"/>
    </source>
</evidence>